<organism evidence="2 3">
    <name type="scientific">Solimicrobium silvestre</name>
    <dbReference type="NCBI Taxonomy" id="2099400"/>
    <lineage>
        <taxon>Bacteria</taxon>
        <taxon>Pseudomonadati</taxon>
        <taxon>Pseudomonadota</taxon>
        <taxon>Betaproteobacteria</taxon>
        <taxon>Burkholderiales</taxon>
        <taxon>Oxalobacteraceae</taxon>
        <taxon>Solimicrobium</taxon>
    </lineage>
</organism>
<accession>A0A2S9GY36</accession>
<dbReference type="RefSeq" id="WP_165794984.1">
    <property type="nucleotide sequence ID" value="NZ_PUGF01000012.1"/>
</dbReference>
<gene>
    <name evidence="2" type="ORF">S2091_2692</name>
</gene>
<proteinExistence type="predicted"/>
<comment type="caution">
    <text evidence="2">The sequence shown here is derived from an EMBL/GenBank/DDBJ whole genome shotgun (WGS) entry which is preliminary data.</text>
</comment>
<reference evidence="2 3" key="1">
    <citation type="submission" date="2018-02" db="EMBL/GenBank/DDBJ databases">
        <title>Solimicrobium silvestre gen. nov., sp. nov., isolated from alpine forest soil.</title>
        <authorList>
            <person name="Margesin R."/>
            <person name="Albuquerque L."/>
            <person name="Zhang D.-C."/>
            <person name="Froufe H.J.C."/>
            <person name="Severino R."/>
            <person name="Roxo I."/>
            <person name="Egas C."/>
            <person name="Da Costa M.S."/>
        </authorList>
    </citation>
    <scope>NUCLEOTIDE SEQUENCE [LARGE SCALE GENOMIC DNA]</scope>
    <source>
        <strain evidence="2 3">S20-91</strain>
    </source>
</reference>
<dbReference type="EMBL" id="PUGF01000012">
    <property type="protein sequence ID" value="PRC92637.1"/>
    <property type="molecule type" value="Genomic_DNA"/>
</dbReference>
<evidence type="ECO:0000313" key="2">
    <source>
        <dbReference type="EMBL" id="PRC92637.1"/>
    </source>
</evidence>
<evidence type="ECO:0000313" key="3">
    <source>
        <dbReference type="Proteomes" id="UP000237839"/>
    </source>
</evidence>
<keyword evidence="1" id="KW-1133">Transmembrane helix</keyword>
<dbReference type="AlphaFoldDB" id="A0A2S9GY36"/>
<keyword evidence="3" id="KW-1185">Reference proteome</keyword>
<feature type="transmembrane region" description="Helical" evidence="1">
    <location>
        <begin position="12"/>
        <end position="30"/>
    </location>
</feature>
<keyword evidence="1" id="KW-0472">Membrane</keyword>
<name>A0A2S9GY36_9BURK</name>
<dbReference type="Proteomes" id="UP000237839">
    <property type="component" value="Unassembled WGS sequence"/>
</dbReference>
<keyword evidence="1" id="KW-0812">Transmembrane</keyword>
<sequence>MKNNTIHKLKIIAAGALIGSVLTGTFLGWVALPFDLHVIGAAIGGVVGAVQSHLA</sequence>
<evidence type="ECO:0000256" key="1">
    <source>
        <dbReference type="SAM" id="Phobius"/>
    </source>
</evidence>
<protein>
    <submittedName>
        <fullName evidence="2">Uncharacterized protein</fullName>
    </submittedName>
</protein>